<dbReference type="Proteomes" id="UP001258940">
    <property type="component" value="Chromosome"/>
</dbReference>
<feature type="chain" id="PRO_5047549634" description="DUF4145 domain-containing protein" evidence="1">
    <location>
        <begin position="29"/>
        <end position="295"/>
    </location>
</feature>
<dbReference type="EMBL" id="CP127845">
    <property type="protein sequence ID" value="WMY87441.1"/>
    <property type="molecule type" value="Genomic_DNA"/>
</dbReference>
<evidence type="ECO:0000313" key="2">
    <source>
        <dbReference type="EMBL" id="WMY87441.1"/>
    </source>
</evidence>
<keyword evidence="1" id="KW-0732">Signal</keyword>
<keyword evidence="3" id="KW-1185">Reference proteome</keyword>
<evidence type="ECO:0008006" key="4">
    <source>
        <dbReference type="Google" id="ProtNLM"/>
    </source>
</evidence>
<sequence length="295" mass="32324">MVTHRKRLKSLVLATCSTVLTVPHPASAAELDTAVAPAASSHVTVQANTGDQLPSTPVEHPLEYQSSQVRIPQGTQTAVFVLAATEKEAKPDHKKEESALDLWVKLLEAIAKVLSSIAWPAAAVIMVGFFRKELASLMARIRKVKAGSAEAEFTDEVHKAAAERLDGGEQVAPEVEPDVVRDAALDPRGVILNAWLKIEHAASRLYQLHVPSEPNRIVRFVSPHLMRDLAKMGVISKDTVKFYHELQQMRNQATHELDFSPDLDSVVLYVKLAHELHTTIENAIKASDGNDHSTP</sequence>
<evidence type="ECO:0000256" key="1">
    <source>
        <dbReference type="SAM" id="SignalP"/>
    </source>
</evidence>
<evidence type="ECO:0000313" key="3">
    <source>
        <dbReference type="Proteomes" id="UP001258940"/>
    </source>
</evidence>
<accession>A0ABY9SZP5</accession>
<feature type="signal peptide" evidence="1">
    <location>
        <begin position="1"/>
        <end position="28"/>
    </location>
</feature>
<protein>
    <recommendedName>
        <fullName evidence="4">DUF4145 domain-containing protein</fullName>
    </recommendedName>
</protein>
<gene>
    <name evidence="2" type="ORF">QR297_11560</name>
</gene>
<dbReference type="RefSeq" id="WP_309673705.1">
    <property type="nucleotide sequence ID" value="NZ_CP127845.1"/>
</dbReference>
<reference evidence="2 3" key="1">
    <citation type="journal article" date="2023" name="J Bioinform Genom">
        <title>Complete genome sequence of the bacterium Pseudomonas shirazica hy376 from natural waters of algiers.</title>
        <authorList>
            <person name="Haffaressas Y."/>
            <person name="Seghouani N."/>
            <person name="Arzamasceva V.O."/>
            <person name="Tepeeva A.N."/>
            <person name="Vasilenko O.V."/>
        </authorList>
    </citation>
    <scope>NUCLEOTIDE SEQUENCE [LARGE SCALE GENOMIC DNA]</scope>
    <source>
        <strain evidence="2 3">HY376</strain>
    </source>
</reference>
<proteinExistence type="predicted"/>
<organism evidence="2 3">
    <name type="scientific">Pseudomonas shirazica</name>
    <dbReference type="NCBI Taxonomy" id="1940636"/>
    <lineage>
        <taxon>Bacteria</taxon>
        <taxon>Pseudomonadati</taxon>
        <taxon>Pseudomonadota</taxon>
        <taxon>Gammaproteobacteria</taxon>
        <taxon>Pseudomonadales</taxon>
        <taxon>Pseudomonadaceae</taxon>
        <taxon>Pseudomonas</taxon>
    </lineage>
</organism>
<name>A0ABY9SZP5_9PSED</name>